<name>A0A8J3ELA9_9BACL</name>
<dbReference type="CDD" id="cd00077">
    <property type="entry name" value="HDc"/>
    <property type="match status" value="1"/>
</dbReference>
<reference evidence="3" key="1">
    <citation type="journal article" date="2014" name="Int. J. Syst. Evol. Microbiol.">
        <title>Complete genome sequence of Corynebacterium casei LMG S-19264T (=DSM 44701T), isolated from a smear-ripened cheese.</title>
        <authorList>
            <consortium name="US DOE Joint Genome Institute (JGI-PGF)"/>
            <person name="Walter F."/>
            <person name="Albersmeier A."/>
            <person name="Kalinowski J."/>
            <person name="Ruckert C."/>
        </authorList>
    </citation>
    <scope>NUCLEOTIDE SEQUENCE</scope>
    <source>
        <strain evidence="3">CGMCC 1.12777</strain>
    </source>
</reference>
<organism evidence="3 4">
    <name type="scientific">Pullulanibacillus pueri</name>
    <dbReference type="NCBI Taxonomy" id="1437324"/>
    <lineage>
        <taxon>Bacteria</taxon>
        <taxon>Bacillati</taxon>
        <taxon>Bacillota</taxon>
        <taxon>Bacilli</taxon>
        <taxon>Bacillales</taxon>
        <taxon>Sporolactobacillaceae</taxon>
        <taxon>Pullulanibacillus</taxon>
    </lineage>
</organism>
<dbReference type="Pfam" id="PF13487">
    <property type="entry name" value="HD_5"/>
    <property type="match status" value="1"/>
</dbReference>
<dbReference type="SUPFAM" id="SSF109604">
    <property type="entry name" value="HD-domain/PDEase-like"/>
    <property type="match status" value="1"/>
</dbReference>
<protein>
    <submittedName>
        <fullName evidence="3">HD family phosphohydrolase</fullName>
    </submittedName>
</protein>
<feature type="domain" description="HD-GYP" evidence="2">
    <location>
        <begin position="125"/>
        <end position="321"/>
    </location>
</feature>
<comment type="caution">
    <text evidence="3">The sequence shown here is derived from an EMBL/GenBank/DDBJ whole genome shotgun (WGS) entry which is preliminary data.</text>
</comment>
<dbReference type="PANTHER" id="PTHR43155">
    <property type="entry name" value="CYCLIC DI-GMP PHOSPHODIESTERASE PA4108-RELATED"/>
    <property type="match status" value="1"/>
</dbReference>
<dbReference type="Proteomes" id="UP000656813">
    <property type="component" value="Unassembled WGS sequence"/>
</dbReference>
<dbReference type="PANTHER" id="PTHR43155:SF2">
    <property type="entry name" value="CYCLIC DI-GMP PHOSPHODIESTERASE PA4108"/>
    <property type="match status" value="1"/>
</dbReference>
<dbReference type="AlphaFoldDB" id="A0A8J3ELA9"/>
<dbReference type="Gene3D" id="1.10.3210.10">
    <property type="entry name" value="Hypothetical protein af1432"/>
    <property type="match status" value="1"/>
</dbReference>
<proteinExistence type="predicted"/>
<gene>
    <name evidence="3" type="ORF">GCM10007096_16390</name>
</gene>
<dbReference type="InterPro" id="IPR003607">
    <property type="entry name" value="HD/PDEase_dom"/>
</dbReference>
<sequence>MKVNLSDVLEGCILRSDVFSKSEKPIMPKKTVLTPLHLEVLKAFNIQAIDVEEILNHGAPFHPSHRKRDAVEKETNDRSISTTHSEAIEDYLEAVTLFKEQFMNWQKGQAVAYLEMKTMLSPLIHTFIKDPKQALTLYHYCQQEEYLYHHSVSVALLSALLAKKLKYDSKAVLDIGFAGLLADAGLAKLPPRLLKKMTDLNDYDIKQFKQHPVFGYQMLKKDPRVHEGILLGVLQHHEKEDGSGYPLGIKGTQLHPYSKIIAVVDYFHAMICSRPHHPKYPLYKALESLKNDRFSKYDSRIVRCFFEDVLHVSIGTKVRLTNQEVGEIIYVDTNDPTRPILRMEGEQTLSLKDHKDLFIDDILSI</sequence>
<feature type="region of interest" description="Disordered" evidence="1">
    <location>
        <begin position="60"/>
        <end position="79"/>
    </location>
</feature>
<dbReference type="SMART" id="SM00471">
    <property type="entry name" value="HDc"/>
    <property type="match status" value="1"/>
</dbReference>
<evidence type="ECO:0000313" key="3">
    <source>
        <dbReference type="EMBL" id="GGH80258.1"/>
    </source>
</evidence>
<dbReference type="PROSITE" id="PS51832">
    <property type="entry name" value="HD_GYP"/>
    <property type="match status" value="1"/>
</dbReference>
<reference evidence="3" key="2">
    <citation type="submission" date="2020-09" db="EMBL/GenBank/DDBJ databases">
        <authorList>
            <person name="Sun Q."/>
            <person name="Zhou Y."/>
        </authorList>
    </citation>
    <scope>NUCLEOTIDE SEQUENCE</scope>
    <source>
        <strain evidence="3">CGMCC 1.12777</strain>
    </source>
</reference>
<evidence type="ECO:0000256" key="1">
    <source>
        <dbReference type="SAM" id="MobiDB-lite"/>
    </source>
</evidence>
<accession>A0A8J3ELA9</accession>
<dbReference type="InterPro" id="IPR037522">
    <property type="entry name" value="HD_GYP_dom"/>
</dbReference>
<keyword evidence="4" id="KW-1185">Reference proteome</keyword>
<dbReference type="RefSeq" id="WP_188496919.1">
    <property type="nucleotide sequence ID" value="NZ_BMFV01000010.1"/>
</dbReference>
<evidence type="ECO:0000313" key="4">
    <source>
        <dbReference type="Proteomes" id="UP000656813"/>
    </source>
</evidence>
<evidence type="ECO:0000259" key="2">
    <source>
        <dbReference type="PROSITE" id="PS51832"/>
    </source>
</evidence>
<dbReference type="EMBL" id="BMFV01000010">
    <property type="protein sequence ID" value="GGH80258.1"/>
    <property type="molecule type" value="Genomic_DNA"/>
</dbReference>